<gene>
    <name evidence="3" type="ORF">SAMN02983006_01461</name>
</gene>
<dbReference type="SUPFAM" id="SSF53474">
    <property type="entry name" value="alpha/beta-Hydrolases"/>
    <property type="match status" value="1"/>
</dbReference>
<dbReference type="AlphaFoldDB" id="A0A1I4IN55"/>
<proteinExistence type="predicted"/>
<reference evidence="3 4" key="1">
    <citation type="submission" date="2016-10" db="EMBL/GenBank/DDBJ databases">
        <authorList>
            <person name="de Groot N.N."/>
        </authorList>
    </citation>
    <scope>NUCLEOTIDE SEQUENCE [LARGE SCALE GENOMIC DNA]</scope>
    <source>
        <strain evidence="3 4">ATCC 51327</strain>
    </source>
</reference>
<sequence>MNSSLNTDTAPLYLSYPALAEPAGFIVICPGGGYEFLSPRESTPVAEAFWAAGWQPFVLQYTTGQQLGNKPLLELAAAVRQIRKQAQLAGQSDKPIFVCGFSAGGHVAASLGVHWNDLKLFSAEAELDLHKPTGLILCYPVISAGKYAHQASIAALAGQEDTSYFSLENYINTATPPTFLWHTMTDETVPVQNTMLFASGLIKFNIPTEVHIYPAGPHGLSLATEAVAEPEKGRFADPHVAGWFRECLEWLANFKIKE</sequence>
<dbReference type="GO" id="GO:0016787">
    <property type="term" value="F:hydrolase activity"/>
    <property type="evidence" value="ECO:0007669"/>
    <property type="project" value="UniProtKB-KW"/>
</dbReference>
<dbReference type="Pfam" id="PF20434">
    <property type="entry name" value="BD-FAE"/>
    <property type="match status" value="1"/>
</dbReference>
<evidence type="ECO:0000313" key="3">
    <source>
        <dbReference type="EMBL" id="SFL55798.1"/>
    </source>
</evidence>
<keyword evidence="4" id="KW-1185">Reference proteome</keyword>
<evidence type="ECO:0000313" key="4">
    <source>
        <dbReference type="Proteomes" id="UP000199006"/>
    </source>
</evidence>
<dbReference type="PANTHER" id="PTHR48081">
    <property type="entry name" value="AB HYDROLASE SUPERFAMILY PROTEIN C4A8.06C"/>
    <property type="match status" value="1"/>
</dbReference>
<dbReference type="STRING" id="29563.SAMN02983006_01461"/>
<dbReference type="Gene3D" id="3.40.50.1820">
    <property type="entry name" value="alpha/beta hydrolase"/>
    <property type="match status" value="1"/>
</dbReference>
<evidence type="ECO:0000259" key="2">
    <source>
        <dbReference type="Pfam" id="PF20434"/>
    </source>
</evidence>
<dbReference type="Proteomes" id="UP000199006">
    <property type="component" value="Unassembled WGS sequence"/>
</dbReference>
<name>A0A1I4IN55_9FIRM</name>
<evidence type="ECO:0000256" key="1">
    <source>
        <dbReference type="ARBA" id="ARBA00022801"/>
    </source>
</evidence>
<dbReference type="InterPro" id="IPR029058">
    <property type="entry name" value="AB_hydrolase_fold"/>
</dbReference>
<keyword evidence="1" id="KW-0378">Hydrolase</keyword>
<feature type="domain" description="BD-FAE-like" evidence="2">
    <location>
        <begin position="24"/>
        <end position="199"/>
    </location>
</feature>
<dbReference type="EMBL" id="FOTI01000018">
    <property type="protein sequence ID" value="SFL55798.1"/>
    <property type="molecule type" value="Genomic_DNA"/>
</dbReference>
<accession>A0A1I4IN55</accession>
<dbReference type="InterPro" id="IPR049492">
    <property type="entry name" value="BD-FAE-like_dom"/>
</dbReference>
<dbReference type="PANTHER" id="PTHR48081:SF6">
    <property type="entry name" value="PEPTIDASE S9 PROLYL OLIGOPEPTIDASE CATALYTIC DOMAIN-CONTAINING PROTEIN"/>
    <property type="match status" value="1"/>
</dbReference>
<dbReference type="InterPro" id="IPR050300">
    <property type="entry name" value="GDXG_lipolytic_enzyme"/>
</dbReference>
<protein>
    <submittedName>
        <fullName evidence="3">Acetyl esterase/lipase</fullName>
    </submittedName>
</protein>
<dbReference type="RefSeq" id="WP_218142057.1">
    <property type="nucleotide sequence ID" value="NZ_FOTI01000018.1"/>
</dbReference>
<organism evidence="3 4">
    <name type="scientific">Halanaerobium salsuginis</name>
    <dbReference type="NCBI Taxonomy" id="29563"/>
    <lineage>
        <taxon>Bacteria</taxon>
        <taxon>Bacillati</taxon>
        <taxon>Bacillota</taxon>
        <taxon>Clostridia</taxon>
        <taxon>Halanaerobiales</taxon>
        <taxon>Halanaerobiaceae</taxon>
        <taxon>Halanaerobium</taxon>
    </lineage>
</organism>